<dbReference type="Proteomes" id="UP001612915">
    <property type="component" value="Unassembled WGS sequence"/>
</dbReference>
<gene>
    <name evidence="1" type="ORF">ACIB24_01100</name>
</gene>
<sequence>MVEAWVESPFQLLGALEAHAEGLLGESLDVVPRAGLEPLAVTVAELTRLGLPAGSTVRPAVAAPARGARTLAVGDVFSGRVQQLLAGRPPHRVVLLDDGRATLRMLQALSRRDVPLVRPHAPASALRSALARVTLARLKHLARAGRLDVVTALDVPPELVDAARRVGVQVHRHSFGWLRSQPSDVPAAGPGPVVLGSSMVANGLIHAEPYLEWVRSIAANSPTGPVTYRAHRREDERTLRPLRAAGVDVRSGAVPVEVSLRGMALGQQVVTLPTTAASTLRMLAPQARVSEYAVPETWWQAGVSDVTRQRLVPEVSSGPAAPWRRLGRLSAVAS</sequence>
<comment type="caution">
    <text evidence="1">The sequence shown here is derived from an EMBL/GenBank/DDBJ whole genome shotgun (WGS) entry which is preliminary data.</text>
</comment>
<keyword evidence="2" id="KW-1185">Reference proteome</keyword>
<reference evidence="1 2" key="1">
    <citation type="submission" date="2024-10" db="EMBL/GenBank/DDBJ databases">
        <title>The Natural Products Discovery Center: Release of the First 8490 Sequenced Strains for Exploring Actinobacteria Biosynthetic Diversity.</title>
        <authorList>
            <person name="Kalkreuter E."/>
            <person name="Kautsar S.A."/>
            <person name="Yang D."/>
            <person name="Bader C.D."/>
            <person name="Teijaro C.N."/>
            <person name="Fluegel L."/>
            <person name="Davis C.M."/>
            <person name="Simpson J.R."/>
            <person name="Lauterbach L."/>
            <person name="Steele A.D."/>
            <person name="Gui C."/>
            <person name="Meng S."/>
            <person name="Li G."/>
            <person name="Viehrig K."/>
            <person name="Ye F."/>
            <person name="Su P."/>
            <person name="Kiefer A.F."/>
            <person name="Nichols A."/>
            <person name="Cepeda A.J."/>
            <person name="Yan W."/>
            <person name="Fan B."/>
            <person name="Jiang Y."/>
            <person name="Adhikari A."/>
            <person name="Zheng C.-J."/>
            <person name="Schuster L."/>
            <person name="Cowan T.M."/>
            <person name="Smanski M.J."/>
            <person name="Chevrette M.G."/>
            <person name="De Carvalho L.P.S."/>
            <person name="Shen B."/>
        </authorList>
    </citation>
    <scope>NUCLEOTIDE SEQUENCE [LARGE SCALE GENOMIC DNA]</scope>
    <source>
        <strain evidence="1 2">NPDC049639</strain>
    </source>
</reference>
<accession>A0ABW8AH32</accession>
<evidence type="ECO:0000313" key="2">
    <source>
        <dbReference type="Proteomes" id="UP001612915"/>
    </source>
</evidence>
<name>A0ABW8AH32_9ACTN</name>
<protein>
    <submittedName>
        <fullName evidence="1">Uncharacterized protein</fullName>
    </submittedName>
</protein>
<organism evidence="1 2">
    <name type="scientific">Spongisporangium articulatum</name>
    <dbReference type="NCBI Taxonomy" id="3362603"/>
    <lineage>
        <taxon>Bacteria</taxon>
        <taxon>Bacillati</taxon>
        <taxon>Actinomycetota</taxon>
        <taxon>Actinomycetes</taxon>
        <taxon>Kineosporiales</taxon>
        <taxon>Kineosporiaceae</taxon>
        <taxon>Spongisporangium</taxon>
    </lineage>
</organism>
<evidence type="ECO:0000313" key="1">
    <source>
        <dbReference type="EMBL" id="MFI7585654.1"/>
    </source>
</evidence>
<proteinExistence type="predicted"/>
<dbReference type="EMBL" id="JBITLV010000001">
    <property type="protein sequence ID" value="MFI7585654.1"/>
    <property type="molecule type" value="Genomic_DNA"/>
</dbReference>
<dbReference type="RefSeq" id="WP_398273910.1">
    <property type="nucleotide sequence ID" value="NZ_JBITLV010000001.1"/>
</dbReference>